<dbReference type="SUPFAM" id="SSF56796">
    <property type="entry name" value="Dehydroquinate synthase-like"/>
    <property type="match status" value="1"/>
</dbReference>
<proteinExistence type="predicted"/>
<accession>A0AA41G1P8</accession>
<sequence length="406" mass="41107">MANPIGGDLAAPFRFDYDPAALRYGPGSTASLGDELAAHGCDRALVVCGSTVGETPAVMDPVRDGLGDSLAGTFAETTPQKRLGTAYDALDAFRAADADCLVAVGGGSSLDVAKIAGVLAATDRDPDAVGRTLVDTGTLPVPDAGLPPVVAVPTTLAGADLSSVAGVTAAPDTCPVDEPVSGGVGDPGLMPAAVCYDPELVATTPRTVLAASAMNGFDKGVETLYAANATPVTDATASRGLELLTEGLLAYGDGTEEPWVYRALTQGIMLVQYGISRADGTTLSLIHAFGHGLTRTYAVQQGAAHAVVAPHALSYLFERVDGRRDLLADALGVGDADDPAAAVVDRVAAVASALSLPTRLRDVDGPDRDAFPAVADAVLADSFMANAPPGLDPSTDDLEGVLRAAW</sequence>
<dbReference type="EC" id="1.1.1.1" evidence="4"/>
<dbReference type="InterPro" id="IPR039697">
    <property type="entry name" value="Alcohol_dehydrogenase_Fe"/>
</dbReference>
<feature type="domain" description="Fe-containing alcohol dehydrogenase-like C-terminal" evidence="3">
    <location>
        <begin position="210"/>
        <end position="405"/>
    </location>
</feature>
<evidence type="ECO:0000259" key="3">
    <source>
        <dbReference type="Pfam" id="PF25137"/>
    </source>
</evidence>
<protein>
    <submittedName>
        <fullName evidence="4">Iron-containing alcohol dehydrogenase</fullName>
        <ecNumber evidence="4">1.1.1.1</ecNumber>
    </submittedName>
</protein>
<keyword evidence="1 4" id="KW-0560">Oxidoreductase</keyword>
<evidence type="ECO:0000313" key="5">
    <source>
        <dbReference type="Proteomes" id="UP001166304"/>
    </source>
</evidence>
<dbReference type="Gene3D" id="1.20.1090.10">
    <property type="entry name" value="Dehydroquinate synthase-like - alpha domain"/>
    <property type="match status" value="1"/>
</dbReference>
<dbReference type="AlphaFoldDB" id="A0AA41G1P8"/>
<organism evidence="4 5">
    <name type="scientific">Haloarcula salina</name>
    <dbReference type="NCBI Taxonomy" id="1429914"/>
    <lineage>
        <taxon>Archaea</taxon>
        <taxon>Methanobacteriati</taxon>
        <taxon>Methanobacteriota</taxon>
        <taxon>Stenosarchaea group</taxon>
        <taxon>Halobacteria</taxon>
        <taxon>Halobacteriales</taxon>
        <taxon>Haloarculaceae</taxon>
        <taxon>Haloarcula</taxon>
    </lineage>
</organism>
<dbReference type="CDD" id="cd14866">
    <property type="entry name" value="Fe-ADH-like"/>
    <property type="match status" value="1"/>
</dbReference>
<dbReference type="GO" id="GO:0046872">
    <property type="term" value="F:metal ion binding"/>
    <property type="evidence" value="ECO:0007669"/>
    <property type="project" value="InterPro"/>
</dbReference>
<gene>
    <name evidence="4" type="ORF">KTS37_09230</name>
</gene>
<dbReference type="PANTHER" id="PTHR11496">
    <property type="entry name" value="ALCOHOL DEHYDROGENASE"/>
    <property type="match status" value="1"/>
</dbReference>
<dbReference type="InterPro" id="IPR001670">
    <property type="entry name" value="ADH_Fe/GldA"/>
</dbReference>
<feature type="domain" description="Alcohol dehydrogenase iron-type/glycerol dehydrogenase GldA" evidence="2">
    <location>
        <begin position="19"/>
        <end position="198"/>
    </location>
</feature>
<dbReference type="EMBL" id="JAHQXE010000002">
    <property type="protein sequence ID" value="MBV0901969.1"/>
    <property type="molecule type" value="Genomic_DNA"/>
</dbReference>
<evidence type="ECO:0000259" key="2">
    <source>
        <dbReference type="Pfam" id="PF00465"/>
    </source>
</evidence>
<evidence type="ECO:0000256" key="1">
    <source>
        <dbReference type="ARBA" id="ARBA00023002"/>
    </source>
</evidence>
<dbReference type="Gene3D" id="3.40.50.1970">
    <property type="match status" value="1"/>
</dbReference>
<name>A0AA41G1P8_9EURY</name>
<dbReference type="PANTHER" id="PTHR11496:SF83">
    <property type="entry name" value="HYDROXYACID-OXOACID TRANSHYDROGENASE, MITOCHONDRIAL"/>
    <property type="match status" value="1"/>
</dbReference>
<reference evidence="4" key="1">
    <citation type="submission" date="2021-06" db="EMBL/GenBank/DDBJ databases">
        <title>New haloarchaea isolates fom saline soil.</title>
        <authorList>
            <person name="Duran-Viseras A."/>
            <person name="Sanchez-Porro C.S."/>
            <person name="Ventosa A."/>
        </authorList>
    </citation>
    <scope>NUCLEOTIDE SEQUENCE</scope>
    <source>
        <strain evidence="4">JCM 18369</strain>
    </source>
</reference>
<dbReference type="InterPro" id="IPR056798">
    <property type="entry name" value="ADH_Fe_C"/>
</dbReference>
<keyword evidence="5" id="KW-1185">Reference proteome</keyword>
<dbReference type="Proteomes" id="UP001166304">
    <property type="component" value="Unassembled WGS sequence"/>
</dbReference>
<evidence type="ECO:0000313" key="4">
    <source>
        <dbReference type="EMBL" id="MBV0901969.1"/>
    </source>
</evidence>
<dbReference type="Pfam" id="PF00465">
    <property type="entry name" value="Fe-ADH"/>
    <property type="match status" value="1"/>
</dbReference>
<dbReference type="GO" id="GO:0004022">
    <property type="term" value="F:alcohol dehydrogenase (NAD+) activity"/>
    <property type="evidence" value="ECO:0007669"/>
    <property type="project" value="UniProtKB-EC"/>
</dbReference>
<dbReference type="Pfam" id="PF25137">
    <property type="entry name" value="ADH_Fe_C"/>
    <property type="match status" value="1"/>
</dbReference>
<comment type="caution">
    <text evidence="4">The sequence shown here is derived from an EMBL/GenBank/DDBJ whole genome shotgun (WGS) entry which is preliminary data.</text>
</comment>
<dbReference type="RefSeq" id="WP_162413152.1">
    <property type="nucleotide sequence ID" value="NZ_JAHQXE010000002.1"/>
</dbReference>